<proteinExistence type="predicted"/>
<reference evidence="4" key="1">
    <citation type="journal article" date="2021" name="Proc. Natl. Acad. Sci. U.S.A.">
        <title>Three genomes in the algal genus Volvox reveal the fate of a haploid sex-determining region after a transition to homothallism.</title>
        <authorList>
            <person name="Yamamoto K."/>
            <person name="Hamaji T."/>
            <person name="Kawai-Toyooka H."/>
            <person name="Matsuzaki R."/>
            <person name="Takahashi F."/>
            <person name="Nishimura Y."/>
            <person name="Kawachi M."/>
            <person name="Noguchi H."/>
            <person name="Minakuchi Y."/>
            <person name="Umen J.G."/>
            <person name="Toyoda A."/>
            <person name="Nozaki H."/>
        </authorList>
    </citation>
    <scope>NUCLEOTIDE SEQUENCE</scope>
    <source>
        <strain evidence="4">NIES-3785</strain>
    </source>
</reference>
<sequence>MVGSQVPKEGLLQVSNNGTDWGTICGDNFTEIAQVYGKALCQLYGYQAVTVLMNYKGGTGPILISMNNCQESTGPPKSNCITFDANHTLCDHSKDLGLSCSLESLPSSPPSRAPPSPPDKKGGGQPDTLTIVSAVVGSVTGTISAVAAVFGLMCACKNASLYNSWNRFRRSFGYKTAAEPKVDGTSPVSNTFTISDEDTWTPRDAKSSPDATVSNIRVAVDDEEPKIGHDAR</sequence>
<dbReference type="InterPro" id="IPR036772">
    <property type="entry name" value="SRCR-like_dom_sf"/>
</dbReference>
<dbReference type="Pfam" id="PF00530">
    <property type="entry name" value="SRCR"/>
    <property type="match status" value="1"/>
</dbReference>
<dbReference type="PROSITE" id="PS50287">
    <property type="entry name" value="SRCR_2"/>
    <property type="match status" value="1"/>
</dbReference>
<dbReference type="Gene3D" id="3.10.250.10">
    <property type="entry name" value="SRCR-like domain"/>
    <property type="match status" value="1"/>
</dbReference>
<dbReference type="EMBL" id="BNCQ01000011">
    <property type="protein sequence ID" value="GIM02226.1"/>
    <property type="molecule type" value="Genomic_DNA"/>
</dbReference>
<protein>
    <recommendedName>
        <fullName evidence="3">SRCR domain-containing protein</fullName>
    </recommendedName>
</protein>
<evidence type="ECO:0000313" key="5">
    <source>
        <dbReference type="Proteomes" id="UP000722791"/>
    </source>
</evidence>
<comment type="caution">
    <text evidence="4">The sequence shown here is derived from an EMBL/GenBank/DDBJ whole genome shotgun (WGS) entry which is preliminary data.</text>
</comment>
<dbReference type="AlphaFoldDB" id="A0A8J4G8C2"/>
<dbReference type="SMART" id="SM00202">
    <property type="entry name" value="SR"/>
    <property type="match status" value="1"/>
</dbReference>
<keyword evidence="1" id="KW-1015">Disulfide bond</keyword>
<dbReference type="Proteomes" id="UP000722791">
    <property type="component" value="Unassembled WGS sequence"/>
</dbReference>
<feature type="region of interest" description="Disordered" evidence="2">
    <location>
        <begin position="183"/>
        <end position="212"/>
    </location>
</feature>
<dbReference type="InterPro" id="IPR001190">
    <property type="entry name" value="SRCR"/>
</dbReference>
<feature type="domain" description="SRCR" evidence="3">
    <location>
        <begin position="1"/>
        <end position="101"/>
    </location>
</feature>
<gene>
    <name evidence="4" type="ORF">Vretimale_7110</name>
</gene>
<evidence type="ECO:0000256" key="1">
    <source>
        <dbReference type="ARBA" id="ARBA00023157"/>
    </source>
</evidence>
<name>A0A8J4G8C2_9CHLO</name>
<evidence type="ECO:0000256" key="2">
    <source>
        <dbReference type="SAM" id="MobiDB-lite"/>
    </source>
</evidence>
<dbReference type="GO" id="GO:0016020">
    <property type="term" value="C:membrane"/>
    <property type="evidence" value="ECO:0007669"/>
    <property type="project" value="InterPro"/>
</dbReference>
<organism evidence="4 5">
    <name type="scientific">Volvox reticuliferus</name>
    <dbReference type="NCBI Taxonomy" id="1737510"/>
    <lineage>
        <taxon>Eukaryota</taxon>
        <taxon>Viridiplantae</taxon>
        <taxon>Chlorophyta</taxon>
        <taxon>core chlorophytes</taxon>
        <taxon>Chlorophyceae</taxon>
        <taxon>CS clade</taxon>
        <taxon>Chlamydomonadales</taxon>
        <taxon>Volvocaceae</taxon>
        <taxon>Volvox</taxon>
    </lineage>
</organism>
<evidence type="ECO:0000259" key="3">
    <source>
        <dbReference type="PROSITE" id="PS50287"/>
    </source>
</evidence>
<accession>A0A8J4G8C2</accession>
<feature type="region of interest" description="Disordered" evidence="2">
    <location>
        <begin position="104"/>
        <end position="127"/>
    </location>
</feature>
<evidence type="ECO:0000313" key="4">
    <source>
        <dbReference type="EMBL" id="GIM02226.1"/>
    </source>
</evidence>
<dbReference type="SUPFAM" id="SSF56487">
    <property type="entry name" value="SRCR-like"/>
    <property type="match status" value="1"/>
</dbReference>
<feature type="compositionally biased region" description="Pro residues" evidence="2">
    <location>
        <begin position="107"/>
        <end position="117"/>
    </location>
</feature>